<gene>
    <name evidence="1" type="ORF">DLNHIDIE_00217</name>
</gene>
<protein>
    <submittedName>
        <fullName evidence="1">Uncharacterized protein</fullName>
    </submittedName>
</protein>
<reference evidence="1 2" key="1">
    <citation type="submission" date="2019-03" db="EMBL/GenBank/DDBJ databases">
        <title>New insights into Acidothiobacillus thiooxidans sulfur metabolism through coupled gene expression, solution geochemistry, microscopy and spectroscopy analyses.</title>
        <authorList>
            <person name="Camacho D."/>
            <person name="Frazao R."/>
            <person name="Fouillen A."/>
            <person name="Nanci A."/>
            <person name="Lang B.F."/>
            <person name="Apte S.C."/>
            <person name="Baron C."/>
            <person name="Warren L.A."/>
        </authorList>
    </citation>
    <scope>NUCLEOTIDE SEQUENCE [LARGE SCALE GENOMIC DNA]</scope>
    <source>
        <strain evidence="1 2">ATCC 19377</strain>
    </source>
</reference>
<name>A0A543Q206_ACITH</name>
<evidence type="ECO:0000313" key="2">
    <source>
        <dbReference type="Proteomes" id="UP000315403"/>
    </source>
</evidence>
<dbReference type="AlphaFoldDB" id="A0A543Q206"/>
<dbReference type="EMBL" id="SZUV01000001">
    <property type="protein sequence ID" value="TQN50364.1"/>
    <property type="molecule type" value="Genomic_DNA"/>
</dbReference>
<sequence length="271" mass="30127">MEPMFQIGNDATFDRLARQIGHKITSDASPWESMPTTLILSDAYSENEAKAALFLHRHHPKAFRRFPTFSDPSLDPFYDYHEKERTSLTSGIMQSHWPWNTHHMDIRATLLGMEAKPDFLENGGVLPSAAGLIISGLGYMEHLAFLWMLTIDSQVSISPSMSLDNLHIAIKGSKGHAFSVDIKIANPYLKGNKMFADVLARRGPIIFATPVTPDALDMHVDHTGEDAINIFEGDGFLIMKLHPKAGNREKLTPEERKACNNSVTSFAPIAA</sequence>
<organism evidence="1 2">
    <name type="scientific">Acidithiobacillus thiooxidans ATCC 19377</name>
    <dbReference type="NCBI Taxonomy" id="637390"/>
    <lineage>
        <taxon>Bacteria</taxon>
        <taxon>Pseudomonadati</taxon>
        <taxon>Pseudomonadota</taxon>
        <taxon>Acidithiobacillia</taxon>
        <taxon>Acidithiobacillales</taxon>
        <taxon>Acidithiobacillaceae</taxon>
        <taxon>Acidithiobacillus</taxon>
    </lineage>
</organism>
<comment type="caution">
    <text evidence="1">The sequence shown here is derived from an EMBL/GenBank/DDBJ whole genome shotgun (WGS) entry which is preliminary data.</text>
</comment>
<accession>A0A543Q206</accession>
<dbReference type="Proteomes" id="UP000315403">
    <property type="component" value="Unassembled WGS sequence"/>
</dbReference>
<evidence type="ECO:0000313" key="1">
    <source>
        <dbReference type="EMBL" id="TQN50364.1"/>
    </source>
</evidence>
<proteinExistence type="predicted"/>
<dbReference type="RefSeq" id="WP_142086191.1">
    <property type="nucleotide sequence ID" value="NZ_SZUV01000001.1"/>
</dbReference>